<name>A0A326TSH8_THEHA</name>
<organism evidence="1 2">
    <name type="scientific">Thermosporothrix hazakensis</name>
    <dbReference type="NCBI Taxonomy" id="644383"/>
    <lineage>
        <taxon>Bacteria</taxon>
        <taxon>Bacillati</taxon>
        <taxon>Chloroflexota</taxon>
        <taxon>Ktedonobacteria</taxon>
        <taxon>Ktedonobacterales</taxon>
        <taxon>Thermosporotrichaceae</taxon>
        <taxon>Thermosporothrix</taxon>
    </lineage>
</organism>
<evidence type="ECO:0000313" key="2">
    <source>
        <dbReference type="Proteomes" id="UP000248806"/>
    </source>
</evidence>
<dbReference type="PANTHER" id="PTHR48100:SF59">
    <property type="entry name" value="ADENOSYLCOBALAMIN_ALPHA-RIBAZOLE PHOSPHATASE"/>
    <property type="match status" value="1"/>
</dbReference>
<dbReference type="OrthoDB" id="9782128at2"/>
<accession>A0A326TSH8</accession>
<reference evidence="1 2" key="1">
    <citation type="submission" date="2018-06" db="EMBL/GenBank/DDBJ databases">
        <title>Genomic Encyclopedia of Archaeal and Bacterial Type Strains, Phase II (KMG-II): from individual species to whole genera.</title>
        <authorList>
            <person name="Goeker M."/>
        </authorList>
    </citation>
    <scope>NUCLEOTIDE SEQUENCE [LARGE SCALE GENOMIC DNA]</scope>
    <source>
        <strain evidence="1 2">ATCC BAA-1881</strain>
    </source>
</reference>
<dbReference type="SMART" id="SM00855">
    <property type="entry name" value="PGAM"/>
    <property type="match status" value="1"/>
</dbReference>
<dbReference type="Gene3D" id="3.40.50.1240">
    <property type="entry name" value="Phosphoglycerate mutase-like"/>
    <property type="match status" value="1"/>
</dbReference>
<dbReference type="EMBL" id="QKUF01000051">
    <property type="protein sequence ID" value="PZW19202.1"/>
    <property type="molecule type" value="Genomic_DNA"/>
</dbReference>
<sequence length="238" mass="27272">MTNLYLIRHGEAKLVENGILSDFGLSPRGKKQAEALRDRLAASGEIQADVVIASTLPRARETAEIIAPALKRPLIFDDELQEMRAGFLSNIPLAEYEQKYKPTMPDYELEPYRVWAPGAENWGQFLLRVGTALERITQEYQGKNIVLICHGGVIDTSFIYFFNVGAITMPPVHFDTQNTSITHWKCTARPEQKRPVWRLMRYNDAFHLMDLETETRIPWEALRRTAKQQEPTQAPTEE</sequence>
<dbReference type="InterPro" id="IPR029033">
    <property type="entry name" value="His_PPase_superfam"/>
</dbReference>
<dbReference type="PANTHER" id="PTHR48100">
    <property type="entry name" value="BROAD-SPECIFICITY PHOSPHATASE YOR283W-RELATED"/>
    <property type="match status" value="1"/>
</dbReference>
<evidence type="ECO:0000313" key="1">
    <source>
        <dbReference type="EMBL" id="PZW19202.1"/>
    </source>
</evidence>
<dbReference type="CDD" id="cd07067">
    <property type="entry name" value="HP_PGM_like"/>
    <property type="match status" value="1"/>
</dbReference>
<comment type="caution">
    <text evidence="1">The sequence shown here is derived from an EMBL/GenBank/DDBJ whole genome shotgun (WGS) entry which is preliminary data.</text>
</comment>
<dbReference type="RefSeq" id="WP_111326515.1">
    <property type="nucleotide sequence ID" value="NZ_BIFX01000001.1"/>
</dbReference>
<dbReference type="InterPro" id="IPR013078">
    <property type="entry name" value="His_Pase_superF_clade-1"/>
</dbReference>
<dbReference type="SUPFAM" id="SSF53254">
    <property type="entry name" value="Phosphoglycerate mutase-like"/>
    <property type="match status" value="1"/>
</dbReference>
<proteinExistence type="predicted"/>
<dbReference type="InterPro" id="IPR050275">
    <property type="entry name" value="PGM_Phosphatase"/>
</dbReference>
<gene>
    <name evidence="1" type="ORF">EI42_06183</name>
</gene>
<protein>
    <submittedName>
        <fullName evidence="1">Putative phosphoglycerate mutase</fullName>
    </submittedName>
</protein>
<dbReference type="AlphaFoldDB" id="A0A326TSH8"/>
<dbReference type="Pfam" id="PF00300">
    <property type="entry name" value="His_Phos_1"/>
    <property type="match status" value="1"/>
</dbReference>
<dbReference type="GO" id="GO:0016791">
    <property type="term" value="F:phosphatase activity"/>
    <property type="evidence" value="ECO:0007669"/>
    <property type="project" value="TreeGrafter"/>
</dbReference>
<dbReference type="Proteomes" id="UP000248806">
    <property type="component" value="Unassembled WGS sequence"/>
</dbReference>
<keyword evidence="2" id="KW-1185">Reference proteome</keyword>
<dbReference type="GO" id="GO:0005737">
    <property type="term" value="C:cytoplasm"/>
    <property type="evidence" value="ECO:0007669"/>
    <property type="project" value="TreeGrafter"/>
</dbReference>